<comment type="caution">
    <text evidence="2">The sequence shown here is derived from an EMBL/GenBank/DDBJ whole genome shotgun (WGS) entry which is preliminary data.</text>
</comment>
<gene>
    <name evidence="2" type="ORF">LWI28_001012</name>
</gene>
<keyword evidence="3" id="KW-1185">Reference proteome</keyword>
<dbReference type="SUPFAM" id="SSF49503">
    <property type="entry name" value="Cupredoxins"/>
    <property type="match status" value="1"/>
</dbReference>
<dbReference type="AlphaFoldDB" id="A0AAD5P523"/>
<name>A0AAD5P523_ACENE</name>
<dbReference type="InterPro" id="IPR008972">
    <property type="entry name" value="Cupredoxin"/>
</dbReference>
<accession>A0AAD5P523</accession>
<reference evidence="2" key="2">
    <citation type="submission" date="2023-02" db="EMBL/GenBank/DDBJ databases">
        <authorList>
            <person name="Swenson N.G."/>
            <person name="Wegrzyn J.L."/>
            <person name="Mcevoy S.L."/>
        </authorList>
    </citation>
    <scope>NUCLEOTIDE SEQUENCE</scope>
    <source>
        <strain evidence="2">91603</strain>
        <tissue evidence="2">Leaf</tissue>
    </source>
</reference>
<feature type="domain" description="Plastocyanin-like" evidence="1">
    <location>
        <begin position="57"/>
        <end position="94"/>
    </location>
</feature>
<proteinExistence type="predicted"/>
<evidence type="ECO:0000313" key="2">
    <source>
        <dbReference type="EMBL" id="KAI9199980.1"/>
    </source>
</evidence>
<evidence type="ECO:0000259" key="1">
    <source>
        <dbReference type="Pfam" id="PF00394"/>
    </source>
</evidence>
<dbReference type="Proteomes" id="UP001064489">
    <property type="component" value="Chromosome 9"/>
</dbReference>
<organism evidence="2 3">
    <name type="scientific">Acer negundo</name>
    <name type="common">Box elder</name>
    <dbReference type="NCBI Taxonomy" id="4023"/>
    <lineage>
        <taxon>Eukaryota</taxon>
        <taxon>Viridiplantae</taxon>
        <taxon>Streptophyta</taxon>
        <taxon>Embryophyta</taxon>
        <taxon>Tracheophyta</taxon>
        <taxon>Spermatophyta</taxon>
        <taxon>Magnoliopsida</taxon>
        <taxon>eudicotyledons</taxon>
        <taxon>Gunneridae</taxon>
        <taxon>Pentapetalae</taxon>
        <taxon>rosids</taxon>
        <taxon>malvids</taxon>
        <taxon>Sapindales</taxon>
        <taxon>Sapindaceae</taxon>
        <taxon>Hippocastanoideae</taxon>
        <taxon>Acereae</taxon>
        <taxon>Acer</taxon>
    </lineage>
</organism>
<dbReference type="EMBL" id="JAJSOW010000001">
    <property type="protein sequence ID" value="KAI9199980.1"/>
    <property type="molecule type" value="Genomic_DNA"/>
</dbReference>
<protein>
    <recommendedName>
        <fullName evidence="1">Plastocyanin-like domain-containing protein</fullName>
    </recommendedName>
</protein>
<dbReference type="InterPro" id="IPR001117">
    <property type="entry name" value="Cu-oxidase_2nd"/>
</dbReference>
<evidence type="ECO:0000313" key="3">
    <source>
        <dbReference type="Proteomes" id="UP001064489"/>
    </source>
</evidence>
<reference evidence="2" key="1">
    <citation type="journal article" date="2022" name="Plant J.">
        <title>Strategies of tolerance reflected in two North American maple genomes.</title>
        <authorList>
            <person name="McEvoy S.L."/>
            <person name="Sezen U.U."/>
            <person name="Trouern-Trend A."/>
            <person name="McMahon S.M."/>
            <person name="Schaberg P.G."/>
            <person name="Yang J."/>
            <person name="Wegrzyn J.L."/>
            <person name="Swenson N.G."/>
        </authorList>
    </citation>
    <scope>NUCLEOTIDE SEQUENCE</scope>
    <source>
        <strain evidence="2">91603</strain>
    </source>
</reference>
<dbReference type="Pfam" id="PF00394">
    <property type="entry name" value="Cu-oxidase"/>
    <property type="match status" value="1"/>
</dbReference>
<sequence length="101" mass="11171">MGRLLWEATIDLFGVVGFAKWTPKVSRKAAGGYGAIRVRNRDNVPVPFAQPYQEFDILIGDWFNADHRTMRASLDEGNSLPIPDGILINGVGPNQAIFDLN</sequence>